<dbReference type="InterPro" id="IPR004854">
    <property type="entry name" value="Ufd1-like"/>
</dbReference>
<name>A0A8H3S872_9EURO</name>
<evidence type="ECO:0000259" key="3">
    <source>
        <dbReference type="Pfam" id="PF24503"/>
    </source>
</evidence>
<dbReference type="Pfam" id="PF16558">
    <property type="entry name" value="AZUL"/>
    <property type="match status" value="1"/>
</dbReference>
<comment type="caution">
    <text evidence="5">The sequence shown here is derived from an EMBL/GenBank/DDBJ whole genome shotgun (WGS) entry which is preliminary data.</text>
</comment>
<feature type="region of interest" description="Disordered" evidence="1">
    <location>
        <begin position="1"/>
        <end position="29"/>
    </location>
</feature>
<proteinExistence type="predicted"/>
<gene>
    <name evidence="6" type="ORF">Aud_002087</name>
    <name evidence="5" type="ORF">IFM46972_09719</name>
</gene>
<dbReference type="InterPro" id="IPR032353">
    <property type="entry name" value="AZUL"/>
</dbReference>
<dbReference type="Proteomes" id="UP000465221">
    <property type="component" value="Unassembled WGS sequence"/>
</dbReference>
<dbReference type="Gene3D" id="2.40.40.50">
    <property type="entry name" value="Ubiquitin fusion degradation protein UFD1, N-terminal domain"/>
    <property type="match status" value="1"/>
</dbReference>
<dbReference type="Pfam" id="PF24842">
    <property type="entry name" value="UFD1_N2"/>
    <property type="match status" value="1"/>
</dbReference>
<dbReference type="Gene3D" id="6.10.130.10">
    <property type="entry name" value="Ubiquitin-protein ligase E3A, N-terminal zinc-binding domain (AZUL)"/>
    <property type="match status" value="1"/>
</dbReference>
<feature type="domain" description="DUF7590" evidence="3">
    <location>
        <begin position="282"/>
        <end position="411"/>
    </location>
</feature>
<dbReference type="PANTHER" id="PTHR12555:SF15">
    <property type="entry name" value="FUSION DEGRADATION PROTEIN (UFD1), PUTATIVE (AFU_ORTHOLOGUE AFUA_4G04640)-RELATED"/>
    <property type="match status" value="1"/>
</dbReference>
<evidence type="ECO:0000313" key="7">
    <source>
        <dbReference type="Proteomes" id="UP000465221"/>
    </source>
</evidence>
<dbReference type="Pfam" id="PF23580">
    <property type="entry name" value="Znf_XAF1_N"/>
    <property type="match status" value="1"/>
</dbReference>
<dbReference type="PANTHER" id="PTHR12555">
    <property type="entry name" value="UBIQUITIN FUSION DEGRADATON PROTEIN 1"/>
    <property type="match status" value="1"/>
</dbReference>
<dbReference type="GO" id="GO:0036503">
    <property type="term" value="P:ERAD pathway"/>
    <property type="evidence" value="ECO:0007669"/>
    <property type="project" value="TreeGrafter"/>
</dbReference>
<reference evidence="5 7" key="2">
    <citation type="submission" date="2020-01" db="EMBL/GenBank/DDBJ databases">
        <title>Draft genome sequence of Aspergillus udagawae IFM 46972.</title>
        <authorList>
            <person name="Takahashi H."/>
            <person name="Yaguchi T."/>
        </authorList>
    </citation>
    <scope>NUCLEOTIDE SEQUENCE [LARGE SCALE GENOMIC DNA]</scope>
    <source>
        <strain evidence="5 7">IFM 46972</strain>
    </source>
</reference>
<dbReference type="RefSeq" id="XP_043152024.1">
    <property type="nucleotide sequence ID" value="XM_043296089.1"/>
</dbReference>
<dbReference type="InterPro" id="IPR056012">
    <property type="entry name" value="DUF7590"/>
</dbReference>
<dbReference type="InterPro" id="IPR042556">
    <property type="entry name" value="AZUL_sf"/>
</dbReference>
<protein>
    <submittedName>
        <fullName evidence="5">Ubiquitin fusion degradation protein 1</fullName>
    </submittedName>
</protein>
<dbReference type="GeneID" id="66989563"/>
<dbReference type="GO" id="GO:0031593">
    <property type="term" value="F:polyubiquitin modification-dependent protein binding"/>
    <property type="evidence" value="ECO:0007669"/>
    <property type="project" value="TreeGrafter"/>
</dbReference>
<feature type="domain" description="Ubiquitin fusion degradation protein UFD1 N-terminal subdomain 2" evidence="4">
    <location>
        <begin position="180"/>
        <end position="255"/>
    </location>
</feature>
<sequence length="797" mass="88923">MAREQDSLQWSSQFFVAPPQRTPKLPGDKITLPQSALEQLLAAAPLSDVSSQGSSRQYTSTFDPFNPHTFAAESRARAQHLDRQKQLPHPLTFRLVNPKNDRAIYAGIREFSAEEEEVGLSAFLRRALDIEDELSQLQTGEHVTETAQSTDLNNGGRSEYVRSTSHSAPTVTVHAKQLPKGTYVRLRPLEAGYDPEDWKALLERYLRDNFTTLTTGELLSVSGSRNELFRFLVDKVEPEGDGICVVDTDLEVDIVALTEDQARETLQRRLEKASRARGTKGGSSIGGVLALGETVAGQVIPGEYVDYDLSKWDREEMIEVELEGIDDAVIYLFASPFSSRQRNRPRLDEHVFADFSSQPSKKLRIRPTNVELDGAEALYLSVHAYAQTEAGDGVASTQISPHRYSIRVVQSSSTVQGVEQAGDQSDTHEPGDVQCKNCHQWVPQRTLVLHENFCLRNNVLCPQCGNVFQKRSPEWENHWHCPQDSTHGNDLSSKHRHDGIFHTRHSCPGCGFEADSLPSLAQHRTTVCPEKPILCQFCHLVVPQRGETDPDMLDPEVLLSGLTPHELVDGGRTTECHLCNKIIRLRDMKTHLRHHDLERVSRPAPRICLNQNCGRTLDARVVQSTITPGTDTLGLCSICFGPLYVDTYDPEGKSLRRRIERRYLSQLMSGCGKPWCQNKYCKTGKQHRLSSNTGDGGSTSMSAADILTLVRPLIDAINLRRDAPNTAPFYLCTDQVGQQRRILAEMIAAEGAMTGGKAYDLPWCVAAVEATAGDLDKAREWLTNWAPAKDEDKRSIR</sequence>
<dbReference type="InterPro" id="IPR055418">
    <property type="entry name" value="UFD1_N2"/>
</dbReference>
<dbReference type="GO" id="GO:0006511">
    <property type="term" value="P:ubiquitin-dependent protein catabolic process"/>
    <property type="evidence" value="ECO:0007669"/>
    <property type="project" value="InterPro"/>
</dbReference>
<evidence type="ECO:0000313" key="5">
    <source>
        <dbReference type="EMBL" id="GFF53185.1"/>
    </source>
</evidence>
<dbReference type="AlphaFoldDB" id="A0A8H3S872"/>
<dbReference type="Pfam" id="PF24503">
    <property type="entry name" value="DUF7590"/>
    <property type="match status" value="1"/>
</dbReference>
<evidence type="ECO:0000259" key="4">
    <source>
        <dbReference type="Pfam" id="PF24842"/>
    </source>
</evidence>
<feature type="domain" description="Ubiquitin-protein ligase E3A N-terminal zinc-binding" evidence="2">
    <location>
        <begin position="661"/>
        <end position="691"/>
    </location>
</feature>
<dbReference type="EMBL" id="BLKC01000102">
    <property type="protein sequence ID" value="GFF53185.1"/>
    <property type="molecule type" value="Genomic_DNA"/>
</dbReference>
<dbReference type="GO" id="GO:0034098">
    <property type="term" value="C:VCP-NPL4-UFD1 AAA ATPase complex"/>
    <property type="evidence" value="ECO:0007669"/>
    <property type="project" value="TreeGrafter"/>
</dbReference>
<organism evidence="5 7">
    <name type="scientific">Aspergillus udagawae</name>
    <dbReference type="NCBI Taxonomy" id="91492"/>
    <lineage>
        <taxon>Eukaryota</taxon>
        <taxon>Fungi</taxon>
        <taxon>Dikarya</taxon>
        <taxon>Ascomycota</taxon>
        <taxon>Pezizomycotina</taxon>
        <taxon>Eurotiomycetes</taxon>
        <taxon>Eurotiomycetidae</taxon>
        <taxon>Eurotiales</taxon>
        <taxon>Aspergillaceae</taxon>
        <taxon>Aspergillus</taxon>
        <taxon>Aspergillus subgen. Fumigati</taxon>
    </lineage>
</organism>
<dbReference type="Gene3D" id="3.10.330.10">
    <property type="match status" value="1"/>
</dbReference>
<accession>A0A8H3S872</accession>
<evidence type="ECO:0000259" key="2">
    <source>
        <dbReference type="Pfam" id="PF16558"/>
    </source>
</evidence>
<dbReference type="EMBL" id="BBXM02000011">
    <property type="protein sequence ID" value="GIC94758.1"/>
    <property type="molecule type" value="Genomic_DNA"/>
</dbReference>
<evidence type="ECO:0000256" key="1">
    <source>
        <dbReference type="SAM" id="MobiDB-lite"/>
    </source>
</evidence>
<reference evidence="6" key="3">
    <citation type="submission" date="2021-01" db="EMBL/GenBank/DDBJ databases">
        <title>Pan-genome distribution and transcriptional activeness of fungal secondary metabolism genes in Aspergillus section Fumigati.</title>
        <authorList>
            <person name="Takahashi H."/>
            <person name="Umemura M."/>
            <person name="Ninomiya A."/>
            <person name="Kusuya Y."/>
            <person name="Urayama S."/>
            <person name="Shimizu M."/>
            <person name="Watanabe A."/>
            <person name="Kamei K."/>
            <person name="Yaguchi T."/>
            <person name="Hagiwara D."/>
        </authorList>
    </citation>
    <scope>NUCLEOTIDE SEQUENCE</scope>
    <source>
        <strain evidence="6">IFM 46973</strain>
    </source>
</reference>
<evidence type="ECO:0000313" key="6">
    <source>
        <dbReference type="EMBL" id="GIC94758.1"/>
    </source>
</evidence>
<reference evidence="6" key="1">
    <citation type="journal article" date="2015" name="Genome Announc.">
        <title>Draft Genome Sequence of the Pathogenic Filamentous Fungus Aspergillus udagawae Strain IFM 46973T.</title>
        <authorList>
            <person name="Kusuya Y."/>
            <person name="Takahashi-Nakaguchi A."/>
            <person name="Takahashi H."/>
            <person name="Yaguchi T."/>
        </authorList>
    </citation>
    <scope>NUCLEOTIDE SEQUENCE</scope>
    <source>
        <strain evidence="6">IFM 46973</strain>
    </source>
</reference>
<dbReference type="Proteomes" id="UP000036893">
    <property type="component" value="Unassembled WGS sequence"/>
</dbReference>
<dbReference type="InterPro" id="IPR042299">
    <property type="entry name" value="Ufd1-like_Nn"/>
</dbReference>